<comment type="caution">
    <text evidence="2">The sequence shown here is derived from an EMBL/GenBank/DDBJ whole genome shotgun (WGS) entry which is preliminary data.</text>
</comment>
<evidence type="ECO:0000256" key="1">
    <source>
        <dbReference type="SAM" id="Phobius"/>
    </source>
</evidence>
<feature type="transmembrane region" description="Helical" evidence="1">
    <location>
        <begin position="33"/>
        <end position="55"/>
    </location>
</feature>
<dbReference type="Proteomes" id="UP000278746">
    <property type="component" value="Unassembled WGS sequence"/>
</dbReference>
<organism evidence="2 3">
    <name type="scientific">Alteribacter keqinensis</name>
    <dbReference type="NCBI Taxonomy" id="2483800"/>
    <lineage>
        <taxon>Bacteria</taxon>
        <taxon>Bacillati</taxon>
        <taxon>Bacillota</taxon>
        <taxon>Bacilli</taxon>
        <taxon>Bacillales</taxon>
        <taxon>Bacillaceae</taxon>
        <taxon>Alteribacter</taxon>
    </lineage>
</organism>
<gene>
    <name evidence="2" type="ORF">EBO34_02925</name>
</gene>
<feature type="transmembrane region" description="Helical" evidence="1">
    <location>
        <begin position="6"/>
        <end position="28"/>
    </location>
</feature>
<dbReference type="AlphaFoldDB" id="A0A3M7TUJ8"/>
<sequence length="168" mass="19320">MIEVIVFTFFILLTGVAVGSLLTAKLVFSWQMIFTVTGLIFFFFVWIGMLLGGWLWFPDPLLKGLISFVSVILAVFFFRTYHPSFGYIPTRGLLHWGVLAVFFFFLGFEIGIAGFSKWFIVLFTVVFAVGVVSSAWLVWRLKNLMEFRFLVQYVPILLFVFIAVLKLV</sequence>
<reference evidence="2 3" key="1">
    <citation type="submission" date="2018-10" db="EMBL/GenBank/DDBJ databases">
        <title>Bacillus Keqinensis sp. nov., a moderately halophilic bacterium isolated from a saline-alkaline lake.</title>
        <authorList>
            <person name="Wang H."/>
        </authorList>
    </citation>
    <scope>NUCLEOTIDE SEQUENCE [LARGE SCALE GENOMIC DNA]</scope>
    <source>
        <strain evidence="2 3">KQ-3</strain>
    </source>
</reference>
<keyword evidence="1" id="KW-0812">Transmembrane</keyword>
<feature type="transmembrane region" description="Helical" evidence="1">
    <location>
        <begin position="118"/>
        <end position="138"/>
    </location>
</feature>
<keyword evidence="3" id="KW-1185">Reference proteome</keyword>
<accession>A0A3M7TUJ8</accession>
<dbReference type="EMBL" id="RHIB01000001">
    <property type="protein sequence ID" value="RNA68931.1"/>
    <property type="molecule type" value="Genomic_DNA"/>
</dbReference>
<keyword evidence="1" id="KW-1133">Transmembrane helix</keyword>
<evidence type="ECO:0000313" key="3">
    <source>
        <dbReference type="Proteomes" id="UP000278746"/>
    </source>
</evidence>
<evidence type="ECO:0000313" key="2">
    <source>
        <dbReference type="EMBL" id="RNA68931.1"/>
    </source>
</evidence>
<protein>
    <submittedName>
        <fullName evidence="2">Uncharacterized protein</fullName>
    </submittedName>
</protein>
<feature type="transmembrane region" description="Helical" evidence="1">
    <location>
        <begin position="93"/>
        <end position="112"/>
    </location>
</feature>
<feature type="transmembrane region" description="Helical" evidence="1">
    <location>
        <begin position="61"/>
        <end position="81"/>
    </location>
</feature>
<name>A0A3M7TUJ8_9BACI</name>
<feature type="transmembrane region" description="Helical" evidence="1">
    <location>
        <begin position="150"/>
        <end position="167"/>
    </location>
</feature>
<dbReference type="OrthoDB" id="2858784at2"/>
<keyword evidence="1" id="KW-0472">Membrane</keyword>
<dbReference type="RefSeq" id="WP_122896453.1">
    <property type="nucleotide sequence ID" value="NZ_RHIB01000001.1"/>
</dbReference>
<proteinExistence type="predicted"/>